<comment type="catalytic activity">
    <reaction evidence="1">
        <text>ATP + protein L-histidine = ADP + protein N-phospho-L-histidine.</text>
        <dbReference type="EC" id="2.7.13.3"/>
    </reaction>
</comment>
<accession>A0A0K9FBG5</accession>
<dbReference type="SMART" id="SM00388">
    <property type="entry name" value="HisKA"/>
    <property type="match status" value="1"/>
</dbReference>
<dbReference type="InterPro" id="IPR050351">
    <property type="entry name" value="BphY/WalK/GraS-like"/>
</dbReference>
<sequence>MFHKTKKKLSFLYATLYFLLFSLFVIVLYFSLVKLMENQQINELEDFYVRQEHDFFEHVNANTKTLSYDPNRSFFYYIYTKDHKFVHGDESFKGLKNQLEKAFGNRNPDEDLVQHYEWQEDHFLLLKKPILNNDTVVGYIFVGKSVTSQHHFFQMTKYLLVLLTCISTVLIGLLAYYMAGKAMVPIQWSFDKQKKFVSDASHELRTPLSIFYSSLEILEVEEEKHLSPFGKELIADLKDEAEIMKELIEKLLFLARHDQQQVSIQKETIPLSTLLQKVNTKFQRIMPPEIQFSTEIQENIELLGDASKIQELLYILLDNAIRYTNSGTITLALLKNKDSVKITVADSGMGMIEQELPLVFERFYRSDAARQRNGTGLGLAIAKAIVEQHDGKISATSKVDQGTTFHIEFPI</sequence>
<evidence type="ECO:0000256" key="6">
    <source>
        <dbReference type="ARBA" id="ARBA00022741"/>
    </source>
</evidence>
<dbReference type="EMBL" id="LFXJ01000005">
    <property type="protein sequence ID" value="KMY31815.1"/>
    <property type="molecule type" value="Genomic_DNA"/>
</dbReference>
<name>A0A0K9FBG5_9BACI</name>
<evidence type="ECO:0000256" key="3">
    <source>
        <dbReference type="ARBA" id="ARBA00012438"/>
    </source>
</evidence>
<reference evidence="13" key="1">
    <citation type="submission" date="2015-07" db="EMBL/GenBank/DDBJ databases">
        <authorList>
            <consortium name="Consortium for Microbial Forensics and Genomics (microFORGE)"/>
            <person name="Knight B.M."/>
            <person name="Roberts D.P."/>
            <person name="Lin D."/>
            <person name="Hari K."/>
            <person name="Fletcher J."/>
            <person name="Melcher U."/>
            <person name="Blagden T."/>
            <person name="Winegar R.A."/>
        </authorList>
    </citation>
    <scope>NUCLEOTIDE SEQUENCE [LARGE SCALE GENOMIC DNA]</scope>
    <source>
        <strain evidence="13">DSM 23493</strain>
    </source>
</reference>
<dbReference type="InterPro" id="IPR003661">
    <property type="entry name" value="HisK_dim/P_dom"/>
</dbReference>
<evidence type="ECO:0000313" key="13">
    <source>
        <dbReference type="Proteomes" id="UP000037326"/>
    </source>
</evidence>
<evidence type="ECO:0000256" key="10">
    <source>
        <dbReference type="SAM" id="Phobius"/>
    </source>
</evidence>
<dbReference type="Proteomes" id="UP000037326">
    <property type="component" value="Unassembled WGS sequence"/>
</dbReference>
<comment type="caution">
    <text evidence="12">The sequence shown here is derived from an EMBL/GenBank/DDBJ whole genome shotgun (WGS) entry which is preliminary data.</text>
</comment>
<evidence type="ECO:0000256" key="4">
    <source>
        <dbReference type="ARBA" id="ARBA00022553"/>
    </source>
</evidence>
<dbReference type="InterPro" id="IPR004358">
    <property type="entry name" value="Sig_transdc_His_kin-like_C"/>
</dbReference>
<dbReference type="RefSeq" id="WP_049664593.1">
    <property type="nucleotide sequence ID" value="NZ_LFXJ01000005.1"/>
</dbReference>
<proteinExistence type="predicted"/>
<dbReference type="PRINTS" id="PR00344">
    <property type="entry name" value="BCTRLSENSOR"/>
</dbReference>
<dbReference type="SUPFAM" id="SSF47384">
    <property type="entry name" value="Homodimeric domain of signal transducing histidine kinase"/>
    <property type="match status" value="1"/>
</dbReference>
<dbReference type="Pfam" id="PF00512">
    <property type="entry name" value="HisKA"/>
    <property type="match status" value="1"/>
</dbReference>
<dbReference type="PATRIC" id="fig|582475.4.peg.743"/>
<evidence type="ECO:0000256" key="8">
    <source>
        <dbReference type="ARBA" id="ARBA00022840"/>
    </source>
</evidence>
<evidence type="ECO:0000256" key="2">
    <source>
        <dbReference type="ARBA" id="ARBA00004651"/>
    </source>
</evidence>
<dbReference type="InterPro" id="IPR036097">
    <property type="entry name" value="HisK_dim/P_sf"/>
</dbReference>
<dbReference type="SUPFAM" id="SSF55874">
    <property type="entry name" value="ATPase domain of HSP90 chaperone/DNA topoisomerase II/histidine kinase"/>
    <property type="match status" value="1"/>
</dbReference>
<dbReference type="Gene3D" id="1.10.287.130">
    <property type="match status" value="1"/>
</dbReference>
<dbReference type="GO" id="GO:0000155">
    <property type="term" value="F:phosphorelay sensor kinase activity"/>
    <property type="evidence" value="ECO:0007669"/>
    <property type="project" value="InterPro"/>
</dbReference>
<feature type="transmembrane region" description="Helical" evidence="10">
    <location>
        <begin position="12"/>
        <end position="32"/>
    </location>
</feature>
<keyword evidence="9" id="KW-0902">Two-component regulatory system</keyword>
<keyword evidence="4" id="KW-0597">Phosphoprotein</keyword>
<protein>
    <recommendedName>
        <fullName evidence="3">histidine kinase</fullName>
        <ecNumber evidence="3">2.7.13.3</ecNumber>
    </recommendedName>
</protein>
<evidence type="ECO:0000256" key="7">
    <source>
        <dbReference type="ARBA" id="ARBA00022777"/>
    </source>
</evidence>
<dbReference type="Pfam" id="PF02518">
    <property type="entry name" value="HATPase_c"/>
    <property type="match status" value="1"/>
</dbReference>
<keyword evidence="10" id="KW-0812">Transmembrane</keyword>
<dbReference type="PROSITE" id="PS50109">
    <property type="entry name" value="HIS_KIN"/>
    <property type="match status" value="1"/>
</dbReference>
<dbReference type="CDD" id="cd00082">
    <property type="entry name" value="HisKA"/>
    <property type="match status" value="1"/>
</dbReference>
<dbReference type="CDD" id="cd00075">
    <property type="entry name" value="HATPase"/>
    <property type="match status" value="1"/>
</dbReference>
<dbReference type="GO" id="GO:0004721">
    <property type="term" value="F:phosphoprotein phosphatase activity"/>
    <property type="evidence" value="ECO:0007669"/>
    <property type="project" value="TreeGrafter"/>
</dbReference>
<organism evidence="12 13">
    <name type="scientific">Lysinibacillus xylanilyticus</name>
    <dbReference type="NCBI Taxonomy" id="582475"/>
    <lineage>
        <taxon>Bacteria</taxon>
        <taxon>Bacillati</taxon>
        <taxon>Bacillota</taxon>
        <taxon>Bacilli</taxon>
        <taxon>Bacillales</taxon>
        <taxon>Bacillaceae</taxon>
        <taxon>Lysinibacillus</taxon>
    </lineage>
</organism>
<evidence type="ECO:0000313" key="12">
    <source>
        <dbReference type="EMBL" id="KMY31815.1"/>
    </source>
</evidence>
<comment type="subcellular location">
    <subcellularLocation>
        <location evidence="2">Cell membrane</location>
        <topology evidence="2">Multi-pass membrane protein</topology>
    </subcellularLocation>
</comment>
<keyword evidence="7 12" id="KW-0418">Kinase</keyword>
<feature type="domain" description="Histidine kinase" evidence="11">
    <location>
        <begin position="199"/>
        <end position="411"/>
    </location>
</feature>
<dbReference type="Gene3D" id="3.30.565.10">
    <property type="entry name" value="Histidine kinase-like ATPase, C-terminal domain"/>
    <property type="match status" value="1"/>
</dbReference>
<dbReference type="GO" id="GO:0016036">
    <property type="term" value="P:cellular response to phosphate starvation"/>
    <property type="evidence" value="ECO:0007669"/>
    <property type="project" value="TreeGrafter"/>
</dbReference>
<evidence type="ECO:0000259" key="11">
    <source>
        <dbReference type="PROSITE" id="PS50109"/>
    </source>
</evidence>
<evidence type="ECO:0000256" key="1">
    <source>
        <dbReference type="ARBA" id="ARBA00000085"/>
    </source>
</evidence>
<dbReference type="InterPro" id="IPR003594">
    <property type="entry name" value="HATPase_dom"/>
</dbReference>
<dbReference type="PANTHER" id="PTHR45453:SF1">
    <property type="entry name" value="PHOSPHATE REGULON SENSOR PROTEIN PHOR"/>
    <property type="match status" value="1"/>
</dbReference>
<dbReference type="FunFam" id="3.30.565.10:FF:000006">
    <property type="entry name" value="Sensor histidine kinase WalK"/>
    <property type="match status" value="1"/>
</dbReference>
<dbReference type="GO" id="GO:0005524">
    <property type="term" value="F:ATP binding"/>
    <property type="evidence" value="ECO:0007669"/>
    <property type="project" value="UniProtKB-KW"/>
</dbReference>
<dbReference type="OrthoDB" id="9813151at2"/>
<dbReference type="GO" id="GO:0005886">
    <property type="term" value="C:plasma membrane"/>
    <property type="evidence" value="ECO:0007669"/>
    <property type="project" value="UniProtKB-SubCell"/>
</dbReference>
<keyword evidence="10" id="KW-1133">Transmembrane helix</keyword>
<dbReference type="SMART" id="SM00387">
    <property type="entry name" value="HATPase_c"/>
    <property type="match status" value="1"/>
</dbReference>
<dbReference type="AlphaFoldDB" id="A0A0K9FBG5"/>
<dbReference type="GeneID" id="96597910"/>
<dbReference type="InterPro" id="IPR005467">
    <property type="entry name" value="His_kinase_dom"/>
</dbReference>
<gene>
    <name evidence="12" type="ORF">ACZ11_06395</name>
</gene>
<evidence type="ECO:0000256" key="5">
    <source>
        <dbReference type="ARBA" id="ARBA00022679"/>
    </source>
</evidence>
<dbReference type="InterPro" id="IPR036890">
    <property type="entry name" value="HATPase_C_sf"/>
</dbReference>
<keyword evidence="8" id="KW-0067">ATP-binding</keyword>
<dbReference type="EC" id="2.7.13.3" evidence="3"/>
<feature type="transmembrane region" description="Helical" evidence="10">
    <location>
        <begin position="158"/>
        <end position="179"/>
    </location>
</feature>
<dbReference type="PANTHER" id="PTHR45453">
    <property type="entry name" value="PHOSPHATE REGULON SENSOR PROTEIN PHOR"/>
    <property type="match status" value="1"/>
</dbReference>
<keyword evidence="5" id="KW-0808">Transferase</keyword>
<evidence type="ECO:0000256" key="9">
    <source>
        <dbReference type="ARBA" id="ARBA00023012"/>
    </source>
</evidence>
<keyword evidence="6" id="KW-0547">Nucleotide-binding</keyword>
<keyword evidence="10" id="KW-0472">Membrane</keyword>